<name>A0A1T4VCE0_9FIRM</name>
<feature type="domain" description="Glycosyltransferase 2-like" evidence="1">
    <location>
        <begin position="5"/>
        <end position="160"/>
    </location>
</feature>
<dbReference type="SUPFAM" id="SSF53448">
    <property type="entry name" value="Nucleotide-diphospho-sugar transferases"/>
    <property type="match status" value="1"/>
</dbReference>
<reference evidence="2 3" key="1">
    <citation type="submission" date="2017-02" db="EMBL/GenBank/DDBJ databases">
        <authorList>
            <person name="Peterson S.W."/>
        </authorList>
    </citation>
    <scope>NUCLEOTIDE SEQUENCE [LARGE SCALE GENOMIC DNA]</scope>
    <source>
        <strain evidence="2 3">ATCC 35992</strain>
    </source>
</reference>
<accession>A0A1T4VCE0</accession>
<keyword evidence="3" id="KW-1185">Reference proteome</keyword>
<proteinExistence type="predicted"/>
<sequence>MKILVIVPAYNESENIEKVVRSLEQCETKVDYLVVNDCSTDNTKDILENIGANYINLPVNLGIGGAVQSGYLYAYENGYDIAIQIDGDGQHDPAYIGKLIKPIVDGEADICIGSRFIDKEGFQSSALRRFGINFLSLLIKLSCGIKVCDVTSGFRATNVEFTKLYAKDYAQDYPEPEAIVTGVMNGARISEVPVIMREREGGESSIKSFKSLYYMIKVSIAIVMKRITVSVGRKK</sequence>
<dbReference type="EMBL" id="FUXZ01000004">
    <property type="protein sequence ID" value="SKA62597.1"/>
    <property type="molecule type" value="Genomic_DNA"/>
</dbReference>
<dbReference type="PANTHER" id="PTHR48090">
    <property type="entry name" value="UNDECAPRENYL-PHOSPHATE 4-DEOXY-4-FORMAMIDO-L-ARABINOSE TRANSFERASE-RELATED"/>
    <property type="match status" value="1"/>
</dbReference>
<dbReference type="InterPro" id="IPR029044">
    <property type="entry name" value="Nucleotide-diphossugar_trans"/>
</dbReference>
<evidence type="ECO:0000313" key="2">
    <source>
        <dbReference type="EMBL" id="SKA62597.1"/>
    </source>
</evidence>
<dbReference type="AlphaFoldDB" id="A0A1T4VCE0"/>
<gene>
    <name evidence="2" type="ORF">SAMN02745111_00654</name>
</gene>
<dbReference type="Proteomes" id="UP000190814">
    <property type="component" value="Unassembled WGS sequence"/>
</dbReference>
<protein>
    <recommendedName>
        <fullName evidence="1">Glycosyltransferase 2-like domain-containing protein</fullName>
    </recommendedName>
</protein>
<dbReference type="InterPro" id="IPR001173">
    <property type="entry name" value="Glyco_trans_2-like"/>
</dbReference>
<dbReference type="RefSeq" id="WP_078765544.1">
    <property type="nucleotide sequence ID" value="NZ_FUXZ01000004.1"/>
</dbReference>
<evidence type="ECO:0000313" key="3">
    <source>
        <dbReference type="Proteomes" id="UP000190814"/>
    </source>
</evidence>
<dbReference type="CDD" id="cd04179">
    <property type="entry name" value="DPM_DPG-synthase_like"/>
    <property type="match status" value="1"/>
</dbReference>
<dbReference type="OrthoDB" id="9810303at2"/>
<dbReference type="InterPro" id="IPR050256">
    <property type="entry name" value="Glycosyltransferase_2"/>
</dbReference>
<dbReference type="Pfam" id="PF00535">
    <property type="entry name" value="Glycos_transf_2"/>
    <property type="match status" value="1"/>
</dbReference>
<evidence type="ECO:0000259" key="1">
    <source>
        <dbReference type="Pfam" id="PF00535"/>
    </source>
</evidence>
<dbReference type="Gene3D" id="3.90.550.10">
    <property type="entry name" value="Spore Coat Polysaccharide Biosynthesis Protein SpsA, Chain A"/>
    <property type="match status" value="1"/>
</dbReference>
<dbReference type="PANTHER" id="PTHR48090:SF7">
    <property type="entry name" value="RFBJ PROTEIN"/>
    <property type="match status" value="1"/>
</dbReference>
<organism evidence="2 3">
    <name type="scientific">Eubacterium uniforme</name>
    <dbReference type="NCBI Taxonomy" id="39495"/>
    <lineage>
        <taxon>Bacteria</taxon>
        <taxon>Bacillati</taxon>
        <taxon>Bacillota</taxon>
        <taxon>Clostridia</taxon>
        <taxon>Eubacteriales</taxon>
        <taxon>Eubacteriaceae</taxon>
        <taxon>Eubacterium</taxon>
    </lineage>
</organism>
<dbReference type="STRING" id="39495.SAMN02745111_00654"/>